<comment type="caution">
    <text evidence="3">The sequence shown here is derived from an EMBL/GenBank/DDBJ whole genome shotgun (WGS) entry which is preliminary data.</text>
</comment>
<gene>
    <name evidence="3" type="ORF">N0F65_007119</name>
</gene>
<dbReference type="EMBL" id="DAKRPA010000193">
    <property type="protein sequence ID" value="DAZ95713.1"/>
    <property type="molecule type" value="Genomic_DNA"/>
</dbReference>
<keyword evidence="4" id="KW-1185">Reference proteome</keyword>
<proteinExistence type="predicted"/>
<dbReference type="AlphaFoldDB" id="A0AAV2YQV3"/>
<evidence type="ECO:0000313" key="4">
    <source>
        <dbReference type="Proteomes" id="UP001146120"/>
    </source>
</evidence>
<dbReference type="GO" id="GO:0003676">
    <property type="term" value="F:nucleic acid binding"/>
    <property type="evidence" value="ECO:0007669"/>
    <property type="project" value="InterPro"/>
</dbReference>
<evidence type="ECO:0000259" key="2">
    <source>
        <dbReference type="Pfam" id="PF13456"/>
    </source>
</evidence>
<reference evidence="3" key="1">
    <citation type="submission" date="2022-11" db="EMBL/GenBank/DDBJ databases">
        <authorList>
            <person name="Morgan W.R."/>
            <person name="Tartar A."/>
        </authorList>
    </citation>
    <scope>NUCLEOTIDE SEQUENCE</scope>
    <source>
        <strain evidence="3">ARSEF 373</strain>
    </source>
</reference>
<dbReference type="InterPro" id="IPR012337">
    <property type="entry name" value="RNaseH-like_sf"/>
</dbReference>
<evidence type="ECO:0000313" key="3">
    <source>
        <dbReference type="EMBL" id="DAZ95713.1"/>
    </source>
</evidence>
<dbReference type="SUPFAM" id="SSF53098">
    <property type="entry name" value="Ribonuclease H-like"/>
    <property type="match status" value="1"/>
</dbReference>
<dbReference type="InterPro" id="IPR036397">
    <property type="entry name" value="RNaseH_sf"/>
</dbReference>
<name>A0AAV2YQV3_9STRA</name>
<sequence>MFVVTFDGSAKPKRAGGGFSGILWRLDGWFLEGGVKHVILCGDSNLVIRQLRGDMACNTPALKVLKMRVEQLFSRFSSIQFLHMKREFNQPADLLAGQAMQRAQGLEALDQDVISDLVTLNRLPEILDTLVGEDTSTDEASPDCVKLDAPKEISPDPSMDQEVSASKLMAVTRSELWICTMKKFLRGDLGDLTEEQLRECKKISDSFLIDQRDCL</sequence>
<feature type="region of interest" description="Disordered" evidence="1">
    <location>
        <begin position="134"/>
        <end position="161"/>
    </location>
</feature>
<dbReference type="Gene3D" id="3.30.420.10">
    <property type="entry name" value="Ribonuclease H-like superfamily/Ribonuclease H"/>
    <property type="match status" value="1"/>
</dbReference>
<organism evidence="3 4">
    <name type="scientific">Lagenidium giganteum</name>
    <dbReference type="NCBI Taxonomy" id="4803"/>
    <lineage>
        <taxon>Eukaryota</taxon>
        <taxon>Sar</taxon>
        <taxon>Stramenopiles</taxon>
        <taxon>Oomycota</taxon>
        <taxon>Peronosporomycetes</taxon>
        <taxon>Pythiales</taxon>
        <taxon>Pythiaceae</taxon>
    </lineage>
</organism>
<reference evidence="3" key="2">
    <citation type="journal article" date="2023" name="Microbiol Resour">
        <title>Decontamination and Annotation of the Draft Genome Sequence of the Oomycete Lagenidium giganteum ARSEF 373.</title>
        <authorList>
            <person name="Morgan W.R."/>
            <person name="Tartar A."/>
        </authorList>
    </citation>
    <scope>NUCLEOTIDE SEQUENCE</scope>
    <source>
        <strain evidence="3">ARSEF 373</strain>
    </source>
</reference>
<accession>A0AAV2YQV3</accession>
<dbReference type="Pfam" id="PF13456">
    <property type="entry name" value="RVT_3"/>
    <property type="match status" value="1"/>
</dbReference>
<dbReference type="InterPro" id="IPR002156">
    <property type="entry name" value="RNaseH_domain"/>
</dbReference>
<feature type="domain" description="RNase H type-1" evidence="2">
    <location>
        <begin position="31"/>
        <end position="98"/>
    </location>
</feature>
<feature type="non-terminal residue" evidence="3">
    <location>
        <position position="215"/>
    </location>
</feature>
<protein>
    <recommendedName>
        <fullName evidence="2">RNase H type-1 domain-containing protein</fullName>
    </recommendedName>
</protein>
<dbReference type="Proteomes" id="UP001146120">
    <property type="component" value="Unassembled WGS sequence"/>
</dbReference>
<evidence type="ECO:0000256" key="1">
    <source>
        <dbReference type="SAM" id="MobiDB-lite"/>
    </source>
</evidence>
<dbReference type="GO" id="GO:0004523">
    <property type="term" value="F:RNA-DNA hybrid ribonuclease activity"/>
    <property type="evidence" value="ECO:0007669"/>
    <property type="project" value="InterPro"/>
</dbReference>
<feature type="compositionally biased region" description="Basic and acidic residues" evidence="1">
    <location>
        <begin position="145"/>
        <end position="154"/>
    </location>
</feature>